<evidence type="ECO:0000313" key="2">
    <source>
        <dbReference type="EMBL" id="CEL99379.1"/>
    </source>
</evidence>
<keyword evidence="1" id="KW-0812">Transmembrane</keyword>
<dbReference type="EMBL" id="CDMY01000279">
    <property type="protein sequence ID" value="CEL99379.1"/>
    <property type="molecule type" value="Genomic_DNA"/>
</dbReference>
<keyword evidence="1" id="KW-1133">Transmembrane helix</keyword>
<organism evidence="2 3">
    <name type="scientific">Vitrella brassicaformis (strain CCMP3155)</name>
    <dbReference type="NCBI Taxonomy" id="1169540"/>
    <lineage>
        <taxon>Eukaryota</taxon>
        <taxon>Sar</taxon>
        <taxon>Alveolata</taxon>
        <taxon>Colpodellida</taxon>
        <taxon>Vitrellaceae</taxon>
        <taxon>Vitrella</taxon>
    </lineage>
</organism>
<protein>
    <submittedName>
        <fullName evidence="2">Uncharacterized protein</fullName>
    </submittedName>
</protein>
<dbReference type="PhylomeDB" id="A0A0G4EPL3"/>
<gene>
    <name evidence="2" type="ORF">Vbra_3000</name>
</gene>
<dbReference type="AlphaFoldDB" id="A0A0G4EPL3"/>
<keyword evidence="1" id="KW-0472">Membrane</keyword>
<dbReference type="VEuPathDB" id="CryptoDB:Vbra_3000"/>
<feature type="transmembrane region" description="Helical" evidence="1">
    <location>
        <begin position="409"/>
        <end position="432"/>
    </location>
</feature>
<evidence type="ECO:0000313" key="3">
    <source>
        <dbReference type="Proteomes" id="UP000041254"/>
    </source>
</evidence>
<dbReference type="Proteomes" id="UP000041254">
    <property type="component" value="Unassembled WGS sequence"/>
</dbReference>
<accession>A0A0G4EPL3</accession>
<name>A0A0G4EPL3_VITBC</name>
<evidence type="ECO:0000256" key="1">
    <source>
        <dbReference type="SAM" id="Phobius"/>
    </source>
</evidence>
<keyword evidence="3" id="KW-1185">Reference proteome</keyword>
<proteinExistence type="predicted"/>
<feature type="transmembrane region" description="Helical" evidence="1">
    <location>
        <begin position="263"/>
        <end position="292"/>
    </location>
</feature>
<reference evidence="2 3" key="1">
    <citation type="submission" date="2014-11" db="EMBL/GenBank/DDBJ databases">
        <authorList>
            <person name="Zhu J."/>
            <person name="Qi W."/>
            <person name="Song R."/>
        </authorList>
    </citation>
    <scope>NUCLEOTIDE SEQUENCE [LARGE SCALE GENOMIC DNA]</scope>
</reference>
<feature type="transmembrane region" description="Helical" evidence="1">
    <location>
        <begin position="223"/>
        <end position="251"/>
    </location>
</feature>
<sequence length="474" mass="53054">MSWLLPRRRHRSYSYRRVAVGDPSSISQSLLSVVTTDDTADHQGLPVDVFARVFASFLTVDDALRARAVGKAYGAELIDEAFLLRRITSCQQQLPGLIDVERDRGVDPSAPPLPPSLSRFGYLARCAYVIERAAEWRYMATFVRVASACGVAGQLPVVLAAERVEAHIPDKETFHRLPAAMAVYKTLGDLFGCESISPPLQLTEGDQEETDLWVLPSLLLLRLLIGAVHVITALVCLCGAVCIPLEFYFLLVAQTQDHRVWRVLGWLLLCVLTCGLYLQAACSCGWALAWWLHRRTRLVQWYQIGVRRLRVIDGDELWRLRPFIRPIYRPTDPPISCSVPLCRVYPSFSAFALDTLLQLDEVSSRMSVVFDVFVGTPVRYRTLTASWIDEPDISVIDWQDDMMDVRSRIVILLLGGGSVVAAVTLDVGLIIVRTTEVEMGGEMTVDERFPVTVAAVRQLLRRYGLEDKTFGPSS</sequence>
<dbReference type="InParanoid" id="A0A0G4EPL3"/>